<feature type="compositionally biased region" description="Polar residues" evidence="1">
    <location>
        <begin position="231"/>
        <end position="242"/>
    </location>
</feature>
<evidence type="ECO:0000313" key="2">
    <source>
        <dbReference type="EMBL" id="CAL1596772.1"/>
    </source>
</evidence>
<keyword evidence="3" id="KW-1185">Reference proteome</keyword>
<accession>A0AAV2LBP5</accession>
<dbReference type="AlphaFoldDB" id="A0AAV2LBP5"/>
<evidence type="ECO:0000313" key="3">
    <source>
        <dbReference type="Proteomes" id="UP001497482"/>
    </source>
</evidence>
<dbReference type="InterPro" id="IPR031390">
    <property type="entry name" value="OFCC1"/>
</dbReference>
<protein>
    <submittedName>
        <fullName evidence="2">Uncharacterized protein</fullName>
    </submittedName>
</protein>
<sequence length="509" mass="54705">MDTFGSKLQQKALQQPKQKKSKSAEFLMECEGRGAAVGIENPAFDGGGSSSGLSSAAPAHLGREMRGNEHSQNYFDLPSAEQTDPRQLVRTGVNAEDELELSTVLASRDDEVLEVKPGDPVLQRRLLLRAGADASGSGPSQVQRIAKTAAKTGDGMRDRTGLQTERMIMGKESTLKARTAEDAVPQYAQQLRERVRPDMITLGSLSLQQKGPQKESGSEKRKRRLAAFFTGSDQASRSQSDTGDGGRPVPRLNTLFQGPTECPPLRMLGEGQEEAATKYGRTTEERPLSKSSSVQSMWQDSAAPQLLEVCVRCLRAARDKVPRGQYLVRVGLHSRLGGALLSCPGTEQQQVGLAFTEPVQHRGQYYDIDLLINQSLTLVVPAAAHTVPSMVLVFELVALPGPSSHVSSVLAWGVFPVCGPGFSLVQGRAGETAVAASHHESPLLRSADSACSSSSLAGRGSMFRIPDYGSVGGKCHPNVTLMSPAMRHYDWQPLFASGQGWAQSGRSIK</sequence>
<name>A0AAV2LBP5_KNICA</name>
<feature type="compositionally biased region" description="Low complexity" evidence="1">
    <location>
        <begin position="1"/>
        <end position="16"/>
    </location>
</feature>
<feature type="region of interest" description="Disordered" evidence="1">
    <location>
        <begin position="40"/>
        <end position="60"/>
    </location>
</feature>
<dbReference type="PANTHER" id="PTHR33862:SF3">
    <property type="entry name" value="OROFACIAL CLEFT 1 CANDIDATE GENE 1 PROTEIN"/>
    <property type="match status" value="1"/>
</dbReference>
<dbReference type="Proteomes" id="UP001497482">
    <property type="component" value="Chromosome 21"/>
</dbReference>
<dbReference type="EMBL" id="OZ035843">
    <property type="protein sequence ID" value="CAL1596772.1"/>
    <property type="molecule type" value="Genomic_DNA"/>
</dbReference>
<dbReference type="Pfam" id="PF15680">
    <property type="entry name" value="OFCC1"/>
    <property type="match status" value="1"/>
</dbReference>
<gene>
    <name evidence="2" type="ORF">KC01_LOCUS25397</name>
</gene>
<organism evidence="2 3">
    <name type="scientific">Knipowitschia caucasica</name>
    <name type="common">Caucasian dwarf goby</name>
    <name type="synonym">Pomatoschistus caucasicus</name>
    <dbReference type="NCBI Taxonomy" id="637954"/>
    <lineage>
        <taxon>Eukaryota</taxon>
        <taxon>Metazoa</taxon>
        <taxon>Chordata</taxon>
        <taxon>Craniata</taxon>
        <taxon>Vertebrata</taxon>
        <taxon>Euteleostomi</taxon>
        <taxon>Actinopterygii</taxon>
        <taxon>Neopterygii</taxon>
        <taxon>Teleostei</taxon>
        <taxon>Neoteleostei</taxon>
        <taxon>Acanthomorphata</taxon>
        <taxon>Gobiaria</taxon>
        <taxon>Gobiiformes</taxon>
        <taxon>Gobioidei</taxon>
        <taxon>Gobiidae</taxon>
        <taxon>Gobiinae</taxon>
        <taxon>Knipowitschia</taxon>
    </lineage>
</organism>
<reference evidence="2 3" key="1">
    <citation type="submission" date="2024-04" db="EMBL/GenBank/DDBJ databases">
        <authorList>
            <person name="Waldvogel A.-M."/>
            <person name="Schoenle A."/>
        </authorList>
    </citation>
    <scope>NUCLEOTIDE SEQUENCE [LARGE SCALE GENOMIC DNA]</scope>
</reference>
<feature type="region of interest" description="Disordered" evidence="1">
    <location>
        <begin position="1"/>
        <end position="25"/>
    </location>
</feature>
<evidence type="ECO:0000256" key="1">
    <source>
        <dbReference type="SAM" id="MobiDB-lite"/>
    </source>
</evidence>
<proteinExistence type="predicted"/>
<feature type="region of interest" description="Disordered" evidence="1">
    <location>
        <begin position="202"/>
        <end position="295"/>
    </location>
</feature>
<dbReference type="PANTHER" id="PTHR33862">
    <property type="entry name" value="OROFACIAL CLEFT 1 CANDIDATE GENE 1 PROTEIN"/>
    <property type="match status" value="1"/>
</dbReference>